<comment type="caution">
    <text evidence="1">The sequence shown here is derived from an EMBL/GenBank/DDBJ whole genome shotgun (WGS) entry which is preliminary data.</text>
</comment>
<organism evidence="1 2">
    <name type="scientific">Bradyrhizobium japonicum</name>
    <dbReference type="NCBI Taxonomy" id="375"/>
    <lineage>
        <taxon>Bacteria</taxon>
        <taxon>Pseudomonadati</taxon>
        <taxon>Pseudomonadota</taxon>
        <taxon>Alphaproteobacteria</taxon>
        <taxon>Hyphomicrobiales</taxon>
        <taxon>Nitrobacteraceae</taxon>
        <taxon>Bradyrhizobium</taxon>
    </lineage>
</organism>
<proteinExistence type="predicted"/>
<dbReference type="EMBL" id="JRPN01000021">
    <property type="protein sequence ID" value="KGT76205.1"/>
    <property type="molecule type" value="Genomic_DNA"/>
</dbReference>
<gene>
    <name evidence="1" type="ORF">MA20_29285</name>
</gene>
<accession>A0A0A3XP80</accession>
<evidence type="ECO:0000313" key="1">
    <source>
        <dbReference type="EMBL" id="KGT76205.1"/>
    </source>
</evidence>
<reference evidence="1 2" key="1">
    <citation type="submission" date="2014-09" db="EMBL/GenBank/DDBJ databases">
        <title>Draft genome of Bradyrhizobium japonicum Is-34.</title>
        <authorList>
            <person name="Tsurumaru H."/>
            <person name="Yamakawa T."/>
            <person name="Hashimoto S."/>
            <person name="Okizaki K."/>
            <person name="Kanesaki Y."/>
            <person name="Yoshikawa H."/>
            <person name="Yajima S."/>
        </authorList>
    </citation>
    <scope>NUCLEOTIDE SEQUENCE [LARGE SCALE GENOMIC DNA]</scope>
    <source>
        <strain evidence="1 2">Is-34</strain>
    </source>
</reference>
<protein>
    <submittedName>
        <fullName evidence="1">Uncharacterized protein</fullName>
    </submittedName>
</protein>
<dbReference type="AlphaFoldDB" id="A0A0A3XP80"/>
<sequence>MVEQLGLEDWAWQIAADVYRLNLYSRLTGRAAPGGAVSDEQLAGAIHESFTQTNDAAYREMVELATDAALSAYDRVVSRNVKQARAQRTN</sequence>
<name>A0A0A3XP80_BRAJP</name>
<dbReference type="RefSeq" id="WP_028158844.1">
    <property type="nucleotide sequence ID" value="NZ_CP126005.1"/>
</dbReference>
<evidence type="ECO:0000313" key="2">
    <source>
        <dbReference type="Proteomes" id="UP000030377"/>
    </source>
</evidence>
<dbReference type="Proteomes" id="UP000030377">
    <property type="component" value="Unassembled WGS sequence"/>
</dbReference>